<reference evidence="1 2" key="1">
    <citation type="submission" date="2022-10" db="EMBL/GenBank/DDBJ databases">
        <title>Defluviimonas sp. nov., isolated from ocean surface sediments.</title>
        <authorList>
            <person name="He W."/>
            <person name="Wang L."/>
            <person name="Zhang D.-F."/>
        </authorList>
    </citation>
    <scope>NUCLEOTIDE SEQUENCE [LARGE SCALE GENOMIC DNA]</scope>
    <source>
        <strain evidence="1 2">WL0050</strain>
    </source>
</reference>
<name>A0ABT2ZUX4_9RHOB</name>
<dbReference type="PIRSF" id="PIRSF004789">
    <property type="entry name" value="DR1281"/>
    <property type="match status" value="1"/>
</dbReference>
<organism evidence="1 2">
    <name type="scientific">Albidovulum litorale</name>
    <dbReference type="NCBI Taxonomy" id="2984134"/>
    <lineage>
        <taxon>Bacteria</taxon>
        <taxon>Pseudomonadati</taxon>
        <taxon>Pseudomonadota</taxon>
        <taxon>Alphaproteobacteria</taxon>
        <taxon>Rhodobacterales</taxon>
        <taxon>Paracoccaceae</taxon>
        <taxon>Albidovulum</taxon>
    </lineage>
</organism>
<dbReference type="RefSeq" id="WP_263741773.1">
    <property type="nucleotide sequence ID" value="NZ_JAOWKZ010000005.1"/>
</dbReference>
<dbReference type="PANTHER" id="PTHR36303">
    <property type="entry name" value="2',3'-CYCLIC-NUCLEOTIDE 2'-PHOSPHODIESTERASE"/>
    <property type="match status" value="1"/>
</dbReference>
<protein>
    <submittedName>
        <fullName evidence="1">YmdB family metallophosphoesterase</fullName>
    </submittedName>
</protein>
<dbReference type="InterPro" id="IPR029052">
    <property type="entry name" value="Metallo-depent_PP-like"/>
</dbReference>
<dbReference type="Proteomes" id="UP001652564">
    <property type="component" value="Unassembled WGS sequence"/>
</dbReference>
<dbReference type="Pfam" id="PF13277">
    <property type="entry name" value="YmdB"/>
    <property type="match status" value="1"/>
</dbReference>
<sequence>MRLLFLGDVVGRTGRAGITQRLPGLRADWGLDFVVVNGENATSGAGLSAAHAIALLEAGADCVTLGDHAFDQKDMLSFIETESRILRPLNYAKTAPGKGARVFETRNGRKVLVAQVLGQVFMKRPFADPFSAIETVLKTHPLGGAVQASIVEIHCEATSEKMGMGHWCDGRASLVVGAHTHIPTADAQILPGGTAFQADAGMCGDYNSVIGMEKLEPMRRFVTGMQKERFTPANGEATLCGTYVETDDRTGKATKVRMIRIGGRLDEARP</sequence>
<dbReference type="InterPro" id="IPR005235">
    <property type="entry name" value="YmdB-like"/>
</dbReference>
<dbReference type="PANTHER" id="PTHR36303:SF1">
    <property type="entry name" value="2',3'-CYCLIC-NUCLEOTIDE 2'-PHOSPHODIESTERASE"/>
    <property type="match status" value="1"/>
</dbReference>
<dbReference type="Gene3D" id="3.60.21.10">
    <property type="match status" value="1"/>
</dbReference>
<dbReference type="SUPFAM" id="SSF56300">
    <property type="entry name" value="Metallo-dependent phosphatases"/>
    <property type="match status" value="1"/>
</dbReference>
<proteinExistence type="predicted"/>
<comment type="caution">
    <text evidence="1">The sequence shown here is derived from an EMBL/GenBank/DDBJ whole genome shotgun (WGS) entry which is preliminary data.</text>
</comment>
<evidence type="ECO:0000313" key="2">
    <source>
        <dbReference type="Proteomes" id="UP001652564"/>
    </source>
</evidence>
<dbReference type="EMBL" id="JAOWKZ010000005">
    <property type="protein sequence ID" value="MCV2874501.1"/>
    <property type="molecule type" value="Genomic_DNA"/>
</dbReference>
<keyword evidence="2" id="KW-1185">Reference proteome</keyword>
<evidence type="ECO:0000313" key="1">
    <source>
        <dbReference type="EMBL" id="MCV2874501.1"/>
    </source>
</evidence>
<accession>A0ABT2ZUX4</accession>
<gene>
    <name evidence="1" type="ORF">OEZ71_19555</name>
</gene>